<dbReference type="Proteomes" id="UP000235371">
    <property type="component" value="Unassembled WGS sequence"/>
</dbReference>
<organism evidence="1 2">
    <name type="scientific">Hyaloscypha bicolor E</name>
    <dbReference type="NCBI Taxonomy" id="1095630"/>
    <lineage>
        <taxon>Eukaryota</taxon>
        <taxon>Fungi</taxon>
        <taxon>Dikarya</taxon>
        <taxon>Ascomycota</taxon>
        <taxon>Pezizomycotina</taxon>
        <taxon>Leotiomycetes</taxon>
        <taxon>Helotiales</taxon>
        <taxon>Hyaloscyphaceae</taxon>
        <taxon>Hyaloscypha</taxon>
        <taxon>Hyaloscypha bicolor</taxon>
    </lineage>
</organism>
<dbReference type="OrthoDB" id="2157530at2759"/>
<gene>
    <name evidence="1" type="ORF">K444DRAFT_612868</name>
</gene>
<dbReference type="GeneID" id="36588303"/>
<sequence>MDATSAANQYLNAGRYDDLSTLGGKYIRLLGIDTASSHMKCTLRTVNLDERPQYTALSYVWGDLSDIRFIECNGSPLCNIPGRGPAVFGSMPPHLCLSTPKETLQKLEVWASVF</sequence>
<proteinExistence type="predicted"/>
<evidence type="ECO:0008006" key="3">
    <source>
        <dbReference type="Google" id="ProtNLM"/>
    </source>
</evidence>
<accession>A0A2J6T9V7</accession>
<evidence type="ECO:0000313" key="1">
    <source>
        <dbReference type="EMBL" id="PMD59795.1"/>
    </source>
</evidence>
<dbReference type="EMBL" id="KZ613803">
    <property type="protein sequence ID" value="PMD59795.1"/>
    <property type="molecule type" value="Genomic_DNA"/>
</dbReference>
<reference evidence="1 2" key="1">
    <citation type="submission" date="2016-04" db="EMBL/GenBank/DDBJ databases">
        <title>A degradative enzymes factory behind the ericoid mycorrhizal symbiosis.</title>
        <authorList>
            <consortium name="DOE Joint Genome Institute"/>
            <person name="Martino E."/>
            <person name="Morin E."/>
            <person name="Grelet G."/>
            <person name="Kuo A."/>
            <person name="Kohler A."/>
            <person name="Daghino S."/>
            <person name="Barry K."/>
            <person name="Choi C."/>
            <person name="Cichocki N."/>
            <person name="Clum A."/>
            <person name="Copeland A."/>
            <person name="Hainaut M."/>
            <person name="Haridas S."/>
            <person name="Labutti K."/>
            <person name="Lindquist E."/>
            <person name="Lipzen A."/>
            <person name="Khouja H.-R."/>
            <person name="Murat C."/>
            <person name="Ohm R."/>
            <person name="Olson A."/>
            <person name="Spatafora J."/>
            <person name="Veneault-Fourrey C."/>
            <person name="Henrissat B."/>
            <person name="Grigoriev I."/>
            <person name="Martin F."/>
            <person name="Perotto S."/>
        </authorList>
    </citation>
    <scope>NUCLEOTIDE SEQUENCE [LARGE SCALE GENOMIC DNA]</scope>
    <source>
        <strain evidence="1 2">E</strain>
    </source>
</reference>
<protein>
    <recommendedName>
        <fullName evidence="3">Heterokaryon incompatibility domain-containing protein</fullName>
    </recommendedName>
</protein>
<name>A0A2J6T9V7_9HELO</name>
<evidence type="ECO:0000313" key="2">
    <source>
        <dbReference type="Proteomes" id="UP000235371"/>
    </source>
</evidence>
<keyword evidence="2" id="KW-1185">Reference proteome</keyword>
<dbReference type="InParanoid" id="A0A2J6T9V7"/>
<dbReference type="RefSeq" id="XP_024736699.1">
    <property type="nucleotide sequence ID" value="XM_024880226.1"/>
</dbReference>
<dbReference type="AlphaFoldDB" id="A0A2J6T9V7"/>